<evidence type="ECO:0000313" key="2">
    <source>
        <dbReference type="Proteomes" id="UP000280307"/>
    </source>
</evidence>
<evidence type="ECO:0000313" key="1">
    <source>
        <dbReference type="EMBL" id="RRR74148.1"/>
    </source>
</evidence>
<dbReference type="EMBL" id="RSAS01000292">
    <property type="protein sequence ID" value="RRR74148.1"/>
    <property type="molecule type" value="Genomic_DNA"/>
</dbReference>
<dbReference type="Proteomes" id="UP000280307">
    <property type="component" value="Unassembled WGS sequence"/>
</dbReference>
<comment type="caution">
    <text evidence="1">The sequence shown here is derived from an EMBL/GenBank/DDBJ whole genome shotgun (WGS) entry which is preliminary data.</text>
</comment>
<organism evidence="1 2">
    <name type="scientific">Candidatus Viridilinea halotolerans</name>
    <dbReference type="NCBI Taxonomy" id="2491704"/>
    <lineage>
        <taxon>Bacteria</taxon>
        <taxon>Bacillati</taxon>
        <taxon>Chloroflexota</taxon>
        <taxon>Chloroflexia</taxon>
        <taxon>Chloroflexales</taxon>
        <taxon>Chloroflexineae</taxon>
        <taxon>Oscillochloridaceae</taxon>
        <taxon>Candidatus Viridilinea</taxon>
    </lineage>
</organism>
<protein>
    <submittedName>
        <fullName evidence="1">Uncharacterized protein</fullName>
    </submittedName>
</protein>
<sequence>MPKRRSGAPADLEEVRPRRFIIHNPAVGPTLRGAGLREGDRFTLTSERGAGLVGRLRNREFTVLTLADQVAALPPLPPVAPLGASFVHACAKNERLSLFTGVPPAWQPAPATAETNSVELREGQIARRRKGRGPSSYARVARDGLQPISEDAALCAGYALAAQHGPIAMTGSHTAEGYLLPDWPLPAAHHALLGRIAIRHADGWLIAPADRPLAHMLLANLGLLVAWG</sequence>
<name>A0A426U300_9CHLR</name>
<proteinExistence type="predicted"/>
<gene>
    <name evidence="1" type="ORF">EI684_07620</name>
</gene>
<dbReference type="AlphaFoldDB" id="A0A426U300"/>
<accession>A0A426U300</accession>
<reference evidence="1 2" key="1">
    <citation type="submission" date="2018-12" db="EMBL/GenBank/DDBJ databases">
        <title>Genome Sequence of Candidatus Viridilinea halotolerans isolated from saline sulfide-rich spring.</title>
        <authorList>
            <person name="Grouzdev D.S."/>
            <person name="Burganskaya E.I."/>
            <person name="Krutkina M.S."/>
            <person name="Sukhacheva M.V."/>
            <person name="Gorlenko V.M."/>
        </authorList>
    </citation>
    <scope>NUCLEOTIDE SEQUENCE [LARGE SCALE GENOMIC DNA]</scope>
    <source>
        <strain evidence="1">Chok-6</strain>
    </source>
</reference>